<evidence type="ECO:0000256" key="4">
    <source>
        <dbReference type="ARBA" id="ARBA00022786"/>
    </source>
</evidence>
<keyword evidence="5 7" id="KW-0067">ATP-binding</keyword>
<dbReference type="SUPFAM" id="SSF69572">
    <property type="entry name" value="Activating enzymes of the ubiquitin-like proteins"/>
    <property type="match status" value="1"/>
</dbReference>
<evidence type="ECO:0000256" key="2">
    <source>
        <dbReference type="ARBA" id="ARBA00022490"/>
    </source>
</evidence>
<dbReference type="GO" id="GO:0045116">
    <property type="term" value="P:protein neddylation"/>
    <property type="evidence" value="ECO:0007669"/>
    <property type="project" value="UniProtKB-UniRule"/>
</dbReference>
<evidence type="ECO:0000259" key="8">
    <source>
        <dbReference type="Pfam" id="PF00899"/>
    </source>
</evidence>
<comment type="caution">
    <text evidence="9">The sequence shown here is derived from an EMBL/GenBank/DDBJ whole genome shotgun (WGS) entry which is preliminary data.</text>
</comment>
<evidence type="ECO:0000256" key="1">
    <source>
        <dbReference type="ARBA" id="ARBA00004496"/>
    </source>
</evidence>
<evidence type="ECO:0000256" key="6">
    <source>
        <dbReference type="PROSITE-ProRule" id="PRU10132"/>
    </source>
</evidence>
<dbReference type="EMBL" id="PUHW01000072">
    <property type="protein sequence ID" value="KAG0689576.1"/>
    <property type="molecule type" value="Genomic_DNA"/>
</dbReference>
<dbReference type="InterPro" id="IPR035985">
    <property type="entry name" value="Ubiquitin-activating_enz"/>
</dbReference>
<comment type="similarity">
    <text evidence="7">Belongs to the ubiquitin-activating E1 family. UBA3 subfamily.</text>
</comment>
<comment type="subcellular location">
    <subcellularLocation>
        <location evidence="1">Cytoplasm</location>
    </subcellularLocation>
</comment>
<dbReference type="PANTHER" id="PTHR10953:SF6">
    <property type="entry name" value="NEDD8-ACTIVATING ENZYME E1 CATALYTIC SUBUNIT"/>
    <property type="match status" value="1"/>
</dbReference>
<gene>
    <name evidence="9" type="ORF">C6P40_004832</name>
</gene>
<dbReference type="InterPro" id="IPR033127">
    <property type="entry name" value="UBQ-activ_enz_E1_Cys_AS"/>
</dbReference>
<proteinExistence type="inferred from homology"/>
<feature type="domain" description="THIF-type NAD/FAD binding fold" evidence="8">
    <location>
        <begin position="30"/>
        <end position="305"/>
    </location>
</feature>
<dbReference type="Pfam" id="PF00899">
    <property type="entry name" value="ThiF"/>
    <property type="match status" value="1"/>
</dbReference>
<name>A0A9P6WMC8_9ASCO</name>
<keyword evidence="3 7" id="KW-0547">Nucleotide-binding</keyword>
<dbReference type="GO" id="GO:0019781">
    <property type="term" value="F:NEDD8 activating enzyme activity"/>
    <property type="evidence" value="ECO:0007669"/>
    <property type="project" value="UniProtKB-UniRule"/>
</dbReference>
<evidence type="ECO:0000313" key="9">
    <source>
        <dbReference type="EMBL" id="KAG0689576.1"/>
    </source>
</evidence>
<accession>A0A9P6WMC8</accession>
<feature type="active site" description="Glycyl thioester intermediate" evidence="6">
    <location>
        <position position="198"/>
    </location>
</feature>
<keyword evidence="7" id="KW-0436">Ligase</keyword>
<keyword evidence="10" id="KW-1185">Reference proteome</keyword>
<comment type="function">
    <text evidence="7">Catalytic subunit of the dimeric E1 enzyme, which activates NEDD8.</text>
</comment>
<evidence type="ECO:0000256" key="5">
    <source>
        <dbReference type="ARBA" id="ARBA00022840"/>
    </source>
</evidence>
<dbReference type="Gene3D" id="1.10.10.520">
    <property type="entry name" value="Ubiquitin activating enzymes (Uba3). Chain: B, domain 2"/>
    <property type="match status" value="1"/>
</dbReference>
<reference evidence="9" key="1">
    <citation type="submission" date="2020-11" db="EMBL/GenBank/DDBJ databases">
        <title>Kefir isolates.</title>
        <authorList>
            <person name="Marcisauskas S."/>
            <person name="Kim Y."/>
            <person name="Blasche S."/>
        </authorList>
    </citation>
    <scope>NUCLEOTIDE SEQUENCE</scope>
    <source>
        <strain evidence="9">Olga-1</strain>
    </source>
</reference>
<dbReference type="EC" id="6.2.1.64" evidence="7"/>
<comment type="catalytic activity">
    <reaction evidence="7">
        <text>ATP + [NEDD8 protein] + [E1 NEDD8-activating enzyme]-L-cysteine = AMP + diphosphate + [E1 NEDD8-activating enzyme]-S-[NEDD8 protein]-yl-L-cysteine.</text>
        <dbReference type="EC" id="6.2.1.64"/>
    </reaction>
</comment>
<dbReference type="GO" id="GO:0005524">
    <property type="term" value="F:ATP binding"/>
    <property type="evidence" value="ECO:0007669"/>
    <property type="project" value="UniProtKB-UniRule"/>
</dbReference>
<evidence type="ECO:0000313" key="10">
    <source>
        <dbReference type="Proteomes" id="UP000697127"/>
    </source>
</evidence>
<organism evidence="9 10">
    <name type="scientific">Pichia californica</name>
    <dbReference type="NCBI Taxonomy" id="460514"/>
    <lineage>
        <taxon>Eukaryota</taxon>
        <taxon>Fungi</taxon>
        <taxon>Dikarya</taxon>
        <taxon>Ascomycota</taxon>
        <taxon>Saccharomycotina</taxon>
        <taxon>Pichiomycetes</taxon>
        <taxon>Pichiales</taxon>
        <taxon>Pichiaceae</taxon>
        <taxon>Pichia</taxon>
    </lineage>
</organism>
<dbReference type="GO" id="GO:0005737">
    <property type="term" value="C:cytoplasm"/>
    <property type="evidence" value="ECO:0007669"/>
    <property type="project" value="UniProtKB-SubCell"/>
</dbReference>
<evidence type="ECO:0000256" key="7">
    <source>
        <dbReference type="RuleBase" id="RU368009"/>
    </source>
</evidence>
<dbReference type="PANTHER" id="PTHR10953">
    <property type="entry name" value="UBIQUITIN-ACTIVATING ENZYME E1"/>
    <property type="match status" value="1"/>
</dbReference>
<keyword evidence="4 7" id="KW-0833">Ubl conjugation pathway</keyword>
<dbReference type="GO" id="GO:0005634">
    <property type="term" value="C:nucleus"/>
    <property type="evidence" value="ECO:0007669"/>
    <property type="project" value="TreeGrafter"/>
</dbReference>
<dbReference type="InterPro" id="IPR023318">
    <property type="entry name" value="Ub_act_enz_dom_a_sf"/>
</dbReference>
<comment type="pathway">
    <text evidence="7">Protein modification; protein neddylation.</text>
</comment>
<dbReference type="Proteomes" id="UP000697127">
    <property type="component" value="Unassembled WGS sequence"/>
</dbReference>
<dbReference type="PROSITE" id="PS00865">
    <property type="entry name" value="UBIQUITIN_ACTIVAT_2"/>
    <property type="match status" value="1"/>
</dbReference>
<sequence length="415" mass="47090">MTRNVSISYESILQNPGPFTDSEYEYKSAKEVLETSHILVIGAGGLGCEILKDLALSGIKRISVIDMDTIELTNLNRQFLFKEENVGKSKSIIASKVIKDRIKGNLEILPYFNKIQAFNDEFYMQFDMIVCGLDSIEARRWINNKILHLAIDKDIIIPIIDGGTEGFQGSVKLIIPTYSACFECYMPLIPEKITYPLCTLASTPRLPEHCIEWAHQLEWNRVYPGIKFDYDDMNQVEKMYELAKIRAIEFGIEGITKTKTLGVIKNIIPAIASTNSIISGQCCNEVFKFLTGCNPNMKDSLFYNGENGVLCEPDQYLKLPNCPVCSKKIERINLSIEDSDITIEQLAIKIKEIYTLDNPVIMIGNEELYNFKFISETNKTNSLTVREYFSNSEKVSLNIVDKNIENVLNVEVIFS</sequence>
<dbReference type="AlphaFoldDB" id="A0A9P6WMC8"/>
<keyword evidence="2" id="KW-0963">Cytoplasm</keyword>
<protein>
    <recommendedName>
        <fullName evidence="7">NEDD8-activating enzyme E1 catalytic subunit</fullName>
        <ecNumber evidence="7">6.2.1.64</ecNumber>
    </recommendedName>
</protein>
<evidence type="ECO:0000256" key="3">
    <source>
        <dbReference type="ARBA" id="ARBA00022741"/>
    </source>
</evidence>
<dbReference type="InterPro" id="IPR045886">
    <property type="entry name" value="ThiF/MoeB/HesA"/>
</dbReference>
<dbReference type="InterPro" id="IPR000594">
    <property type="entry name" value="ThiF_NAD_FAD-bd"/>
</dbReference>
<dbReference type="Gene3D" id="3.40.50.720">
    <property type="entry name" value="NAD(P)-binding Rossmann-like Domain"/>
    <property type="match status" value="1"/>
</dbReference>